<dbReference type="InterPro" id="IPR051448">
    <property type="entry name" value="CdaR-like_regulators"/>
</dbReference>
<gene>
    <name evidence="5" type="ORF">SAMN05421670_2993</name>
</gene>
<dbReference type="InterPro" id="IPR041522">
    <property type="entry name" value="CdaR_GGDEF"/>
</dbReference>
<dbReference type="PANTHER" id="PTHR33744">
    <property type="entry name" value="CARBOHYDRATE DIACID REGULATOR"/>
    <property type="match status" value="1"/>
</dbReference>
<dbReference type="Pfam" id="PF17853">
    <property type="entry name" value="GGDEF_2"/>
    <property type="match status" value="1"/>
</dbReference>
<evidence type="ECO:0000313" key="6">
    <source>
        <dbReference type="Proteomes" id="UP000198734"/>
    </source>
</evidence>
<feature type="domain" description="CdaR GGDEF-like" evidence="4">
    <location>
        <begin position="146"/>
        <end position="255"/>
    </location>
</feature>
<evidence type="ECO:0000259" key="4">
    <source>
        <dbReference type="Pfam" id="PF17853"/>
    </source>
</evidence>
<dbReference type="EMBL" id="FOXU01000006">
    <property type="protein sequence ID" value="SFQ61694.1"/>
    <property type="molecule type" value="Genomic_DNA"/>
</dbReference>
<organism evidence="5 6">
    <name type="scientific">Psychrobacillus psychrotolerans</name>
    <dbReference type="NCBI Taxonomy" id="126156"/>
    <lineage>
        <taxon>Bacteria</taxon>
        <taxon>Bacillati</taxon>
        <taxon>Bacillota</taxon>
        <taxon>Bacilli</taxon>
        <taxon>Bacillales</taxon>
        <taxon>Bacillaceae</taxon>
        <taxon>Psychrobacillus</taxon>
    </lineage>
</organism>
<dbReference type="PANTHER" id="PTHR33744:SF15">
    <property type="entry name" value="CARBOHYDRATE DIACID REGULATOR"/>
    <property type="match status" value="1"/>
</dbReference>
<dbReference type="RefSeq" id="WP_093537682.1">
    <property type="nucleotide sequence ID" value="NZ_FOXU01000006.1"/>
</dbReference>
<sequence length="359" mass="41763">MITKQLAEQIVDQTMLRLQRNINVMETNGMILASGDLLRIESIHEGALIVAQTKKPLWITEQNKHLYPKTKPGINLPIFYQNDLVGVIGITGDPEQIEEIATLVQLTTEMMVHQALIVSEREWKRKMQEMIFLELMNNHGIQKVMFERMTKLGFSLKPPFYAWAIELNPESSAYQTIVQDLEYFFQNDSIILGHYQLHEHFILISEMEEKEMKKKLTMLSPKLKKYKALRLGVGQVVETLDSIHYAYETAKVALQYGNPKNVIAYFEDVELYSLFKKRESSEAQHFTNRMLKGLNDKLLYTLQEYFNCNQQLAICAETLEIHRHTLTYRLNKICEITGYNPSVLQDAITLQIALWLKKD</sequence>
<proteinExistence type="inferred from homology"/>
<name>A0A1I5ZYY5_9BACI</name>
<dbReference type="InterPro" id="IPR025736">
    <property type="entry name" value="PucR_C-HTH_dom"/>
</dbReference>
<dbReference type="Gene3D" id="1.10.10.2840">
    <property type="entry name" value="PucR C-terminal helix-turn-helix domain"/>
    <property type="match status" value="1"/>
</dbReference>
<dbReference type="InterPro" id="IPR042070">
    <property type="entry name" value="PucR_C-HTH_sf"/>
</dbReference>
<reference evidence="6" key="1">
    <citation type="submission" date="2016-10" db="EMBL/GenBank/DDBJ databases">
        <authorList>
            <person name="Varghese N."/>
            <person name="Submissions S."/>
        </authorList>
    </citation>
    <scope>NUCLEOTIDE SEQUENCE [LARGE SCALE GENOMIC DNA]</scope>
    <source>
        <strain evidence="6">DSM 11706</strain>
    </source>
</reference>
<dbReference type="OrthoDB" id="9792148at2"/>
<evidence type="ECO:0000259" key="2">
    <source>
        <dbReference type="Pfam" id="PF05651"/>
    </source>
</evidence>
<feature type="domain" description="PucR C-terminal helix-turn-helix" evidence="3">
    <location>
        <begin position="298"/>
        <end position="354"/>
    </location>
</feature>
<protein>
    <submittedName>
        <fullName evidence="5">Transcriptional regulator, CdaR family</fullName>
    </submittedName>
</protein>
<dbReference type="Proteomes" id="UP000198734">
    <property type="component" value="Unassembled WGS sequence"/>
</dbReference>
<dbReference type="InterPro" id="IPR008599">
    <property type="entry name" value="Diacid_rec"/>
</dbReference>
<evidence type="ECO:0000313" key="5">
    <source>
        <dbReference type="EMBL" id="SFQ61694.1"/>
    </source>
</evidence>
<dbReference type="Pfam" id="PF13556">
    <property type="entry name" value="HTH_30"/>
    <property type="match status" value="1"/>
</dbReference>
<dbReference type="AlphaFoldDB" id="A0A1I5ZYY5"/>
<dbReference type="STRING" id="126156.SAMN05421670_2993"/>
<dbReference type="Pfam" id="PF05651">
    <property type="entry name" value="Diacid_rec"/>
    <property type="match status" value="1"/>
</dbReference>
<comment type="similarity">
    <text evidence="1">Belongs to the CdaR family.</text>
</comment>
<feature type="domain" description="Putative sugar diacid recognition" evidence="2">
    <location>
        <begin position="2"/>
        <end position="134"/>
    </location>
</feature>
<evidence type="ECO:0000256" key="1">
    <source>
        <dbReference type="ARBA" id="ARBA00006754"/>
    </source>
</evidence>
<evidence type="ECO:0000259" key="3">
    <source>
        <dbReference type="Pfam" id="PF13556"/>
    </source>
</evidence>
<keyword evidence="6" id="KW-1185">Reference proteome</keyword>
<accession>A0A1I5ZYY5</accession>